<protein>
    <submittedName>
        <fullName evidence="3">Flp pilus assembly protein CpaB</fullName>
    </submittedName>
</protein>
<dbReference type="Proteomes" id="UP000593892">
    <property type="component" value="Chromosome"/>
</dbReference>
<proteinExistence type="predicted"/>
<gene>
    <name evidence="3" type="primary">cpaB</name>
    <name evidence="3" type="ORF">IRI77_08490</name>
</gene>
<dbReference type="NCBIfam" id="TIGR03177">
    <property type="entry name" value="pilus_cpaB"/>
    <property type="match status" value="1"/>
</dbReference>
<evidence type="ECO:0000259" key="2">
    <source>
        <dbReference type="SMART" id="SM00858"/>
    </source>
</evidence>
<dbReference type="SMART" id="SM00858">
    <property type="entry name" value="SAF"/>
    <property type="match status" value="1"/>
</dbReference>
<feature type="region of interest" description="Disordered" evidence="1">
    <location>
        <begin position="234"/>
        <end position="285"/>
    </location>
</feature>
<dbReference type="Gene3D" id="3.90.1210.10">
    <property type="entry name" value="Antifreeze-like/N-acetylneuraminic acid synthase C-terminal domain"/>
    <property type="match status" value="1"/>
</dbReference>
<sequence>MDRRFLTVLGVSLVFALVVSSIFYQMTSRANGPKKQEVSDLRDMVIAARPLPVGLTVKTADVKVIKVPVQAFPKGAFSKPEDVLDRPVVSSILAEEPISEGRLAQRGSGVGLAPIIPVGMRAVTVRVNDVVGVAGYVLPGMRVDVLITGHPPGNGTTVTKTVLQNILVLSSGQMMQTDQSGKPVDAPNVTVLVTPQQAELLTLAGNEGRIQLVLRNGGDQNIEKTEGLSLSTLYGSHSRMTGGGNGQNSDDPDGLVARRPRPRPQPVAVAATPVAAPPPAPVPDQIITIRGIDKRVENVASKKSNDDAGRNQ</sequence>
<reference evidence="3 4" key="1">
    <citation type="submission" date="2020-10" db="EMBL/GenBank/DDBJ databases">
        <title>Complete genome sequence of Paludibaculum fermentans P105T, a facultatively anaerobic acidobacterium capable of dissimilatory Fe(III) reduction.</title>
        <authorList>
            <person name="Dedysh S.N."/>
            <person name="Beletsky A.V."/>
            <person name="Kulichevskaya I.S."/>
            <person name="Mardanov A.V."/>
            <person name="Ravin N.V."/>
        </authorList>
    </citation>
    <scope>NUCLEOTIDE SEQUENCE [LARGE SCALE GENOMIC DNA]</scope>
    <source>
        <strain evidence="3 4">P105</strain>
    </source>
</reference>
<dbReference type="InterPro" id="IPR031571">
    <property type="entry name" value="RcpC_dom"/>
</dbReference>
<dbReference type="RefSeq" id="WP_194451642.1">
    <property type="nucleotide sequence ID" value="NZ_CP063849.1"/>
</dbReference>
<dbReference type="InterPro" id="IPR013974">
    <property type="entry name" value="SAF"/>
</dbReference>
<dbReference type="AlphaFoldDB" id="A0A7S7SM21"/>
<evidence type="ECO:0000256" key="1">
    <source>
        <dbReference type="SAM" id="MobiDB-lite"/>
    </source>
</evidence>
<dbReference type="EMBL" id="CP063849">
    <property type="protein sequence ID" value="QOY89979.1"/>
    <property type="molecule type" value="Genomic_DNA"/>
</dbReference>
<dbReference type="Pfam" id="PF16976">
    <property type="entry name" value="RcpC"/>
    <property type="match status" value="1"/>
</dbReference>
<name>A0A7S7SM21_PALFE</name>
<evidence type="ECO:0000313" key="4">
    <source>
        <dbReference type="Proteomes" id="UP000593892"/>
    </source>
</evidence>
<accession>A0A7S7SM21</accession>
<keyword evidence="4" id="KW-1185">Reference proteome</keyword>
<dbReference type="KEGG" id="pfer:IRI77_08490"/>
<dbReference type="CDD" id="cd11614">
    <property type="entry name" value="SAF_CpaB_FlgA_like"/>
    <property type="match status" value="1"/>
</dbReference>
<dbReference type="InterPro" id="IPR017592">
    <property type="entry name" value="Pilus_assmbl_Flp-typ_CpaB"/>
</dbReference>
<feature type="domain" description="SAF" evidence="2">
    <location>
        <begin position="42"/>
        <end position="104"/>
    </location>
</feature>
<organism evidence="3 4">
    <name type="scientific">Paludibaculum fermentans</name>
    <dbReference type="NCBI Taxonomy" id="1473598"/>
    <lineage>
        <taxon>Bacteria</taxon>
        <taxon>Pseudomonadati</taxon>
        <taxon>Acidobacteriota</taxon>
        <taxon>Terriglobia</taxon>
        <taxon>Bryobacterales</taxon>
        <taxon>Bryobacteraceae</taxon>
        <taxon>Paludibaculum</taxon>
    </lineage>
</organism>
<evidence type="ECO:0000313" key="3">
    <source>
        <dbReference type="EMBL" id="QOY89979.1"/>
    </source>
</evidence>